<dbReference type="RefSeq" id="WP_201103758.1">
    <property type="nucleotide sequence ID" value="NZ_CP067977.1"/>
</dbReference>
<evidence type="ECO:0008006" key="3">
    <source>
        <dbReference type="Google" id="ProtNLM"/>
    </source>
</evidence>
<keyword evidence="2" id="KW-1185">Reference proteome</keyword>
<name>A0ABX7BP91_9CAUL</name>
<proteinExistence type="predicted"/>
<reference evidence="1 2" key="1">
    <citation type="submission" date="2021-01" db="EMBL/GenBank/DDBJ databases">
        <title>Brevundimonas vitis sp. nov., an bacterium isolated from grape (Vitis vinifera).</title>
        <authorList>
            <person name="Jiang L."/>
            <person name="Lee J."/>
        </authorList>
    </citation>
    <scope>NUCLEOTIDE SEQUENCE [LARGE SCALE GENOMIC DNA]</scope>
    <source>
        <strain evidence="1 2">GRTSA-9</strain>
    </source>
</reference>
<dbReference type="Proteomes" id="UP000595448">
    <property type="component" value="Chromosome"/>
</dbReference>
<organism evidence="1 2">
    <name type="scientific">Brevundimonas vitisensis</name>
    <dbReference type="NCBI Taxonomy" id="2800818"/>
    <lineage>
        <taxon>Bacteria</taxon>
        <taxon>Pseudomonadati</taxon>
        <taxon>Pseudomonadota</taxon>
        <taxon>Alphaproteobacteria</taxon>
        <taxon>Caulobacterales</taxon>
        <taxon>Caulobacteraceae</taxon>
        <taxon>Brevundimonas</taxon>
    </lineage>
</organism>
<evidence type="ECO:0000313" key="2">
    <source>
        <dbReference type="Proteomes" id="UP000595448"/>
    </source>
</evidence>
<protein>
    <recommendedName>
        <fullName evidence="3">UrcA family protein</fullName>
    </recommendedName>
</protein>
<evidence type="ECO:0000313" key="1">
    <source>
        <dbReference type="EMBL" id="QQQ19407.1"/>
    </source>
</evidence>
<accession>A0ABX7BP91</accession>
<dbReference type="EMBL" id="CP067977">
    <property type="protein sequence ID" value="QQQ19407.1"/>
    <property type="molecule type" value="Genomic_DNA"/>
</dbReference>
<sequence length="120" mass="12749">MMIAALSALTLLAMPLPHQDPADLDQTILCASVAASEISNLNRYAESRPLTAQEQAHLATMQTILNAGVSALNAWRATAAPAEVEALRQRVEPRTIALDTGPMADWNAEVDRCVTLLGAA</sequence>
<gene>
    <name evidence="1" type="ORF">JIP62_04715</name>
</gene>